<dbReference type="InterPro" id="IPR036830">
    <property type="entry name" value="PP_kinase_middle_dom_sf"/>
</dbReference>
<feature type="domain" description="Polyphosphate kinase C-terminal" evidence="12">
    <location>
        <begin position="432"/>
        <end position="590"/>
    </location>
</feature>
<keyword evidence="5 6" id="KW-0067">ATP-binding</keyword>
<keyword evidence="14" id="KW-1185">Reference proteome</keyword>
<evidence type="ECO:0000259" key="10">
    <source>
        <dbReference type="Pfam" id="PF13089"/>
    </source>
</evidence>
<evidence type="ECO:0000259" key="11">
    <source>
        <dbReference type="Pfam" id="PF13090"/>
    </source>
</evidence>
<dbReference type="InterPro" id="IPR036832">
    <property type="entry name" value="PPK_N_dom_sf"/>
</dbReference>
<evidence type="ECO:0000256" key="6">
    <source>
        <dbReference type="HAMAP-Rule" id="MF_00347"/>
    </source>
</evidence>
<dbReference type="Gene3D" id="3.30.870.10">
    <property type="entry name" value="Endonuclease Chain A"/>
    <property type="match status" value="2"/>
</dbReference>
<dbReference type="GO" id="GO:0008976">
    <property type="term" value="F:polyphosphate kinase activity"/>
    <property type="evidence" value="ECO:0007669"/>
    <property type="project" value="UniProtKB-UniRule"/>
</dbReference>
<dbReference type="PANTHER" id="PTHR30218">
    <property type="entry name" value="POLYPHOSPHATE KINASE"/>
    <property type="match status" value="1"/>
</dbReference>
<feature type="active site" description="Phosphohistidine intermediate" evidence="6">
    <location>
        <position position="533"/>
    </location>
</feature>
<dbReference type="GO" id="GO:0009358">
    <property type="term" value="C:polyphosphate kinase complex"/>
    <property type="evidence" value="ECO:0007669"/>
    <property type="project" value="InterPro"/>
</dbReference>
<gene>
    <name evidence="6" type="primary">ppk</name>
    <name evidence="13" type="ORF">ATTO_10550</name>
</gene>
<keyword evidence="1 6" id="KW-0597">Phosphoprotein</keyword>
<comment type="similarity">
    <text evidence="6 7">Belongs to the polyphosphate kinase 1 (PPK1) family.</text>
</comment>
<dbReference type="Gene3D" id="3.30.1840.10">
    <property type="entry name" value="Polyphosphate kinase middle domain"/>
    <property type="match status" value="1"/>
</dbReference>
<evidence type="ECO:0000256" key="5">
    <source>
        <dbReference type="ARBA" id="ARBA00022840"/>
    </source>
</evidence>
<dbReference type="InterPro" id="IPR041108">
    <property type="entry name" value="PP_kinase_C_1"/>
</dbReference>
<dbReference type="Proteomes" id="UP001431186">
    <property type="component" value="Chromosome"/>
</dbReference>
<dbReference type="InterPro" id="IPR025198">
    <property type="entry name" value="PPK_N_dom"/>
</dbReference>
<dbReference type="GO" id="GO:0046872">
    <property type="term" value="F:metal ion binding"/>
    <property type="evidence" value="ECO:0007669"/>
    <property type="project" value="UniProtKB-KW"/>
</dbReference>
<name>A0AAU9CX91_9ACTN</name>
<keyword evidence="2 6" id="KW-0808">Transferase</keyword>
<dbReference type="Pfam" id="PF02503">
    <property type="entry name" value="PP_kinase"/>
    <property type="match status" value="1"/>
</dbReference>
<dbReference type="SUPFAM" id="SSF143724">
    <property type="entry name" value="PHP14-like"/>
    <property type="match status" value="1"/>
</dbReference>
<proteinExistence type="inferred from homology"/>
<feature type="compositionally biased region" description="Basic and acidic residues" evidence="8">
    <location>
        <begin position="988"/>
        <end position="1000"/>
    </location>
</feature>
<dbReference type="AlphaFoldDB" id="A0AAU9CX91"/>
<comment type="cofactor">
    <cofactor evidence="6">
        <name>Mg(2+)</name>
        <dbReference type="ChEBI" id="CHEBI:18420"/>
    </cofactor>
</comment>
<evidence type="ECO:0000259" key="12">
    <source>
        <dbReference type="Pfam" id="PF17941"/>
    </source>
</evidence>
<accession>A0AAU9CX91</accession>
<feature type="compositionally biased region" description="Basic and acidic residues" evidence="8">
    <location>
        <begin position="31"/>
        <end position="53"/>
    </location>
</feature>
<dbReference type="PANTHER" id="PTHR30218:SF0">
    <property type="entry name" value="POLYPHOSPHATE KINASE"/>
    <property type="match status" value="1"/>
</dbReference>
<feature type="binding site" evidence="6">
    <location>
        <position position="140"/>
    </location>
    <ligand>
        <name>ATP</name>
        <dbReference type="ChEBI" id="CHEBI:30616"/>
    </ligand>
</feature>
<feature type="binding site" evidence="6">
    <location>
        <position position="566"/>
    </location>
    <ligand>
        <name>ATP</name>
        <dbReference type="ChEBI" id="CHEBI:30616"/>
    </ligand>
</feature>
<evidence type="ECO:0000256" key="1">
    <source>
        <dbReference type="ARBA" id="ARBA00022553"/>
    </source>
</evidence>
<feature type="region of interest" description="Disordered" evidence="8">
    <location>
        <begin position="1"/>
        <end position="100"/>
    </location>
</feature>
<feature type="binding site" evidence="6">
    <location>
        <position position="473"/>
    </location>
    <ligand>
        <name>Mg(2+)</name>
        <dbReference type="ChEBI" id="CHEBI:18420"/>
    </ligand>
</feature>
<keyword evidence="6" id="KW-0460">Magnesium</keyword>
<dbReference type="HAMAP" id="MF_00347">
    <property type="entry name" value="Polyphosphate_kinase"/>
    <property type="match status" value="1"/>
</dbReference>
<feature type="region of interest" description="Disordered" evidence="8">
    <location>
        <begin position="875"/>
        <end position="936"/>
    </location>
</feature>
<feature type="domain" description="Polyphosphate kinase middle" evidence="9">
    <location>
        <begin position="220"/>
        <end position="397"/>
    </location>
</feature>
<comment type="function">
    <text evidence="6 7">Catalyzes the reversible transfer of the terminal phosphate of ATP to form a long-chain polyphosphate (polyP).</text>
</comment>
<dbReference type="Pfam" id="PF13090">
    <property type="entry name" value="PP_kinase_C"/>
    <property type="match status" value="1"/>
</dbReference>
<evidence type="ECO:0000256" key="3">
    <source>
        <dbReference type="ARBA" id="ARBA00022741"/>
    </source>
</evidence>
<feature type="compositionally biased region" description="Low complexity" evidence="8">
    <location>
        <begin position="875"/>
        <end position="910"/>
    </location>
</feature>
<dbReference type="InterPro" id="IPR024953">
    <property type="entry name" value="PP_kinase_middle"/>
</dbReference>
<feature type="domain" description="Polyphosphate kinase C-terminal" evidence="11">
    <location>
        <begin position="601"/>
        <end position="772"/>
    </location>
</feature>
<dbReference type="RefSeq" id="WP_265591271.1">
    <property type="nucleotide sequence ID" value="NZ_AP025285.1"/>
</dbReference>
<comment type="catalytic activity">
    <reaction evidence="6 7">
        <text>[phosphate](n) + ATP = [phosphate](n+1) + ADP</text>
        <dbReference type="Rhea" id="RHEA:19573"/>
        <dbReference type="Rhea" id="RHEA-COMP:9859"/>
        <dbReference type="Rhea" id="RHEA-COMP:14280"/>
        <dbReference type="ChEBI" id="CHEBI:16838"/>
        <dbReference type="ChEBI" id="CHEBI:30616"/>
        <dbReference type="ChEBI" id="CHEBI:456216"/>
        <dbReference type="EC" id="2.7.4.1"/>
    </reaction>
</comment>
<sequence length="1022" mass="113587">MAKKKHSKKDSKKKKRHAGIEAASESSTLKAPEKHGRSHEKAGAKQRLSEAQRKAAKQAARKAIGTKATKDYAAASVRAGHLSSEKMRAQSSHKSKRDYSYTQNREVSWLRFDDRVLTEALTPEVPLFERLKFCAIFQSNLDEWFMIRVGGLSTMEYVKNPPRDNKSDMTPREQLEVLFDMIPNYLGRQQEAFHAIERQLMRFGLTRVDTANFDDRDNVAVGRYFDRAVAPVLSPLVVDPRHPFPNLRNGQLYVMCALDAGAEGELLGMVEVPPNAPRVVPLPSDSNNFRYTLIEDVIAQGLSHSDLFNNYVPAKTCVVRVTRNADIDPDGEGVEEEEDYRQHMKKILRRRMRLDPVRVELQGSLGEHLEEFVREELGLSPERVSRLDIPLDLSYVYGLEGKLPARHRSALLFEPFEPQQSAMVDPARPVREQIMDHDVLLYYPYESMKPLLDLVRQAAIDDDCISIRITLYRVATRSRLCESLITAAENGKEVTVLMELRARFDEKNNIEWAERLSQAGCTVIYGSEGYKCHSKICQIAYHDKDGISRITCLGTGNFNEKTARLYSDFMLMTAHKGIGEDGNAFFRNLTLGNLHGAYKYLGVAPVGLKPLIMRGIDREISRVKAGSPSRIFMKMNSLTDRDVIDKIAEATQAGVSVTLIVRGICCIRPAIPGKSQGLEVRQIVGRLLEHSRVYAFGENVDTLYLSSADMMTRNTERRVEIAYPVLDDTCRELVIEYMDLQLSDNVKARRLSPEGTWEAIPVEPDEPLVNSQEVLIALAYHHAQLKQAPGGAPAPLSPELASLPPDVIRRLISIFSDYPLKLEPEVTPVAAPTQADDLHDLETAGDFVPPEIFESHPVAIPDRPADERPRDIAQDQAAVTAAAQAQKPAAPSTPQPVAAAKTPAPVPQATETPSPAEKPAPQKAPSTPGIPESPVTANVVDDDALQSRPDAFIVKRAPGRIATAFSLISLGLRTLIAGPEAALAAQSKADERNAKEERRRAERRARRSQKGSKPSQNSGDQA</sequence>
<dbReference type="InterPro" id="IPR003414">
    <property type="entry name" value="PP_kinase"/>
</dbReference>
<evidence type="ECO:0000313" key="13">
    <source>
        <dbReference type="EMBL" id="BDC91183.1"/>
    </source>
</evidence>
<keyword evidence="6" id="KW-0479">Metal-binding</keyword>
<dbReference type="NCBIfam" id="TIGR03705">
    <property type="entry name" value="poly_P_kin"/>
    <property type="match status" value="1"/>
</dbReference>
<dbReference type="EMBL" id="AP025285">
    <property type="protein sequence ID" value="BDC91183.1"/>
    <property type="molecule type" value="Genomic_DNA"/>
</dbReference>
<dbReference type="Pfam" id="PF17941">
    <property type="entry name" value="PP_kinase_C_1"/>
    <property type="match status" value="1"/>
</dbReference>
<keyword evidence="3 6" id="KW-0547">Nucleotide-binding</keyword>
<feature type="domain" description="Polyphosphate kinase N-terminal" evidence="10">
    <location>
        <begin position="103"/>
        <end position="204"/>
    </location>
</feature>
<evidence type="ECO:0000256" key="7">
    <source>
        <dbReference type="RuleBase" id="RU003800"/>
    </source>
</evidence>
<dbReference type="SUPFAM" id="SSF56024">
    <property type="entry name" value="Phospholipase D/nuclease"/>
    <property type="match status" value="2"/>
</dbReference>
<dbReference type="SUPFAM" id="SSF140356">
    <property type="entry name" value="PPK N-terminal domain-like"/>
    <property type="match status" value="1"/>
</dbReference>
<organism evidence="13 14">
    <name type="scientific">Leptogranulimonas caecicola</name>
    <dbReference type="NCBI Taxonomy" id="2894156"/>
    <lineage>
        <taxon>Bacteria</taxon>
        <taxon>Bacillati</taxon>
        <taxon>Actinomycetota</taxon>
        <taxon>Coriobacteriia</taxon>
        <taxon>Coriobacteriales</taxon>
        <taxon>Kribbibacteriaceae</taxon>
        <taxon>Leptogranulimonas</taxon>
    </lineage>
</organism>
<feature type="compositionally biased region" description="Basic residues" evidence="8">
    <location>
        <begin position="1"/>
        <end position="17"/>
    </location>
</feature>
<keyword evidence="4 6" id="KW-0418">Kinase</keyword>
<feature type="binding site" evidence="6">
    <location>
        <position position="662"/>
    </location>
    <ligand>
        <name>ATP</name>
        <dbReference type="ChEBI" id="CHEBI:30616"/>
    </ligand>
</feature>
<dbReference type="InterPro" id="IPR025200">
    <property type="entry name" value="PPK_C_dom2"/>
</dbReference>
<dbReference type="CDD" id="cd09166">
    <property type="entry name" value="PLDc_PPK1_C1_unchar"/>
    <property type="match status" value="1"/>
</dbReference>
<feature type="binding site" evidence="6">
    <location>
        <position position="503"/>
    </location>
    <ligand>
        <name>Mg(2+)</name>
        <dbReference type="ChEBI" id="CHEBI:18420"/>
    </ligand>
</feature>
<dbReference type="GO" id="GO:0005524">
    <property type="term" value="F:ATP binding"/>
    <property type="evidence" value="ECO:0007669"/>
    <property type="project" value="UniProtKB-KW"/>
</dbReference>
<evidence type="ECO:0000256" key="2">
    <source>
        <dbReference type="ARBA" id="ARBA00022679"/>
    </source>
</evidence>
<evidence type="ECO:0000313" key="14">
    <source>
        <dbReference type="Proteomes" id="UP001431186"/>
    </source>
</evidence>
<dbReference type="KEGG" id="lcal:ATTO_10550"/>
<feature type="region of interest" description="Disordered" evidence="8">
    <location>
        <begin position="983"/>
        <end position="1022"/>
    </location>
</feature>
<comment type="PTM">
    <text evidence="6 7">An intermediate of this reaction is the autophosphorylated ppk in which a phosphate is covalently linked to a histidine residue through a N-P bond.</text>
</comment>
<evidence type="ECO:0000259" key="9">
    <source>
        <dbReference type="Pfam" id="PF02503"/>
    </source>
</evidence>
<reference evidence="13" key="1">
    <citation type="submission" date="2021-11" db="EMBL/GenBank/DDBJ databases">
        <title>Complete genome sequence of Atopobiaceae bacterium TOC12.</title>
        <authorList>
            <person name="Morinaga K."/>
            <person name="Kusada H."/>
            <person name="Tamaki H."/>
        </authorList>
    </citation>
    <scope>NUCLEOTIDE SEQUENCE</scope>
    <source>
        <strain evidence="13">TOC12</strain>
    </source>
</reference>
<protein>
    <recommendedName>
        <fullName evidence="6 7">Polyphosphate kinase</fullName>
        <ecNumber evidence="6 7">2.7.4.1</ecNumber>
    </recommendedName>
    <alternativeName>
        <fullName evidence="6">ATP-polyphosphate phosphotransferase</fullName>
    </alternativeName>
    <alternativeName>
        <fullName evidence="6">Polyphosphoric acid kinase</fullName>
    </alternativeName>
</protein>
<feature type="compositionally biased region" description="Basic residues" evidence="8">
    <location>
        <begin position="1001"/>
        <end position="1010"/>
    </location>
</feature>
<feature type="binding site" evidence="6">
    <location>
        <position position="690"/>
    </location>
    <ligand>
        <name>ATP</name>
        <dbReference type="ChEBI" id="CHEBI:30616"/>
    </ligand>
</feature>
<dbReference type="Gene3D" id="1.20.58.310">
    <property type="entry name" value="Polyphosphate kinase N-terminal domain"/>
    <property type="match status" value="1"/>
</dbReference>
<feature type="compositionally biased region" description="Polar residues" evidence="8">
    <location>
        <begin position="1011"/>
        <end position="1022"/>
    </location>
</feature>
<evidence type="ECO:0000256" key="8">
    <source>
        <dbReference type="SAM" id="MobiDB-lite"/>
    </source>
</evidence>
<dbReference type="EC" id="2.7.4.1" evidence="6 7"/>
<dbReference type="GO" id="GO:0006799">
    <property type="term" value="P:polyphosphate biosynthetic process"/>
    <property type="evidence" value="ECO:0007669"/>
    <property type="project" value="UniProtKB-UniRule"/>
</dbReference>
<dbReference type="Pfam" id="PF13089">
    <property type="entry name" value="PP_kinase_N"/>
    <property type="match status" value="1"/>
</dbReference>
<evidence type="ECO:0000256" key="4">
    <source>
        <dbReference type="ARBA" id="ARBA00022777"/>
    </source>
</evidence>